<feature type="transmembrane region" description="Helical" evidence="1">
    <location>
        <begin position="339"/>
        <end position="357"/>
    </location>
</feature>
<feature type="transmembrane region" description="Helical" evidence="1">
    <location>
        <begin position="70"/>
        <end position="90"/>
    </location>
</feature>
<sequence length="417" mass="42905">MTALDPHSATSERRLVERPALPLTGVRRFAGDLGGAYAANGLVGLIFSCTGPVAVILAAGASGALTQAELASWIFGVFFLNGILTIAASWAYRQPLAFFWTIPGTVVVGGALADLSWPEVIGAFIVSGLVILLLGLTGWVRPVMEALPMPIVLAMVAGVFLHFGVELVLAVGVDPAVAVPMVAVFVILSACTPLGRWMPATLGALLVGVAATLLAGRFDPGPASGVFARPVFTAPDWSWQAMVELVVPLVITVLVVQNGQGVAVLRAAGHHPPINAATIACGLWSLAASCVGAVSTCLTGPTNALLTGSGARARQYTAGVVCGVLALVFGVFAPVFVRLMLAMPAAFVATLGGLALLRALQTSFTGAFGGRYTMGALVALLVTVADVKLLGIGAPFWGLAVGIAVSWMLERQDWRQC</sequence>
<comment type="caution">
    <text evidence="2">The sequence shown here is derived from an EMBL/GenBank/DDBJ whole genome shotgun (WGS) entry which is preliminary data.</text>
</comment>
<dbReference type="Proteomes" id="UP001596484">
    <property type="component" value="Unassembled WGS sequence"/>
</dbReference>
<dbReference type="Pfam" id="PF03594">
    <property type="entry name" value="BenE"/>
    <property type="match status" value="1"/>
</dbReference>
<accession>A0ABW2RXW3</accession>
<dbReference type="InterPro" id="IPR004711">
    <property type="entry name" value="Benzoate_Transporter"/>
</dbReference>
<feature type="transmembrane region" description="Helical" evidence="1">
    <location>
        <begin position="316"/>
        <end position="333"/>
    </location>
</feature>
<feature type="transmembrane region" description="Helical" evidence="1">
    <location>
        <begin position="121"/>
        <end position="140"/>
    </location>
</feature>
<feature type="transmembrane region" description="Helical" evidence="1">
    <location>
        <begin position="37"/>
        <end position="58"/>
    </location>
</feature>
<organism evidence="2 3">
    <name type="scientific">Rhodococcus daqingensis</name>
    <dbReference type="NCBI Taxonomy" id="2479363"/>
    <lineage>
        <taxon>Bacteria</taxon>
        <taxon>Bacillati</taxon>
        <taxon>Actinomycetota</taxon>
        <taxon>Actinomycetes</taxon>
        <taxon>Mycobacteriales</taxon>
        <taxon>Nocardiaceae</taxon>
        <taxon>Rhodococcus</taxon>
    </lineage>
</organism>
<feature type="transmembrane region" description="Helical" evidence="1">
    <location>
        <begin position="389"/>
        <end position="409"/>
    </location>
</feature>
<feature type="transmembrane region" description="Helical" evidence="1">
    <location>
        <begin position="238"/>
        <end position="256"/>
    </location>
</feature>
<evidence type="ECO:0000256" key="1">
    <source>
        <dbReference type="SAM" id="Phobius"/>
    </source>
</evidence>
<dbReference type="EMBL" id="JBHTCS010000012">
    <property type="protein sequence ID" value="MFC7448353.1"/>
    <property type="molecule type" value="Genomic_DNA"/>
</dbReference>
<feature type="transmembrane region" description="Helical" evidence="1">
    <location>
        <begin position="152"/>
        <end position="171"/>
    </location>
</feature>
<proteinExistence type="predicted"/>
<feature type="transmembrane region" description="Helical" evidence="1">
    <location>
        <begin position="177"/>
        <end position="195"/>
    </location>
</feature>
<keyword evidence="1" id="KW-0472">Membrane</keyword>
<evidence type="ECO:0000313" key="3">
    <source>
        <dbReference type="Proteomes" id="UP001596484"/>
    </source>
</evidence>
<dbReference type="PANTHER" id="PTHR30199">
    <property type="entry name" value="MFS FAMILY TRANSPORTER, PREDICTED SUBSTRATE BENZOATE"/>
    <property type="match status" value="1"/>
</dbReference>
<feature type="transmembrane region" description="Helical" evidence="1">
    <location>
        <begin position="202"/>
        <end position="218"/>
    </location>
</feature>
<protein>
    <submittedName>
        <fullName evidence="2">Benzoate/H(+) symporter BenE family transporter</fullName>
    </submittedName>
</protein>
<dbReference type="PANTHER" id="PTHR30199:SF0">
    <property type="entry name" value="INNER MEMBRANE PROTEIN YDCO"/>
    <property type="match status" value="1"/>
</dbReference>
<gene>
    <name evidence="2" type="ORF">ACFQS9_10680</name>
</gene>
<keyword evidence="1" id="KW-0812">Transmembrane</keyword>
<feature type="transmembrane region" description="Helical" evidence="1">
    <location>
        <begin position="364"/>
        <end position="383"/>
    </location>
</feature>
<feature type="transmembrane region" description="Helical" evidence="1">
    <location>
        <begin position="97"/>
        <end position="115"/>
    </location>
</feature>
<name>A0ABW2RXW3_9NOCA</name>
<keyword evidence="3" id="KW-1185">Reference proteome</keyword>
<keyword evidence="1" id="KW-1133">Transmembrane helix</keyword>
<reference evidence="3" key="1">
    <citation type="journal article" date="2019" name="Int. J. Syst. Evol. Microbiol.">
        <title>The Global Catalogue of Microorganisms (GCM) 10K type strain sequencing project: providing services to taxonomists for standard genome sequencing and annotation.</title>
        <authorList>
            <consortium name="The Broad Institute Genomics Platform"/>
            <consortium name="The Broad Institute Genome Sequencing Center for Infectious Disease"/>
            <person name="Wu L."/>
            <person name="Ma J."/>
        </authorList>
    </citation>
    <scope>NUCLEOTIDE SEQUENCE [LARGE SCALE GENOMIC DNA]</scope>
    <source>
        <strain evidence="3">ICMP 19430</strain>
    </source>
</reference>
<evidence type="ECO:0000313" key="2">
    <source>
        <dbReference type="EMBL" id="MFC7448353.1"/>
    </source>
</evidence>